<comment type="subcellular location">
    <subcellularLocation>
        <location evidence="1">Cell membrane</location>
        <topology evidence="1">Multi-pass membrane protein</topology>
    </subcellularLocation>
</comment>
<keyword evidence="6 7" id="KW-0472">Membrane</keyword>
<dbReference type="EMBL" id="CP036318">
    <property type="protein sequence ID" value="QDV58525.1"/>
    <property type="molecule type" value="Genomic_DNA"/>
</dbReference>
<evidence type="ECO:0000256" key="1">
    <source>
        <dbReference type="ARBA" id="ARBA00004651"/>
    </source>
</evidence>
<sequence length="544" mass="61108">MSKPVPPAEKATGATGVERAQQAFKLALSLTLFYWLALWMNWPEAQYGGLAIVIISLGTTGATIEKGIMRVFGTTVGVAVGLLILALFNHDRWAVLVAFIGYLTLIGYFMQVSRYNYAWYAAGFVPLVVWADTYPHFESAFYYATFRYLETMAGVIIYTLVDLVFWPRSAGDKLHRDGRTSLKVMENLFKHDCQRLENQELAAGTDGLRPQVSHALVQTFATLQQAYLDSQEVRTRKQEWERWRSELKATADALDKWQQTIDACSGFDLPRLVPQLDTQLEAIGVRFSRIQSLWEETHTKVSDRSEPDEDRYDEVRTVKLDPSTAAEFVSKDREVLTNFLHQLQDLDHASLILLATQRMLAGYKPIRELPDSIAIQEEHATPLWNAVRFERALYPPVAFIVGFLFWIFMNPPGATGVPLYCGIISLAVLRTPMNPIAGLALMLLSALFVVAPVYWFVMPMFTSGFELLGLIFAYAFTFGYLGERSAALKSGPMLIFVSVTGISNQQSYSFQEIVVGTLLILLAGTIATSVYYLFKSSRLNVSPL</sequence>
<evidence type="ECO:0000256" key="2">
    <source>
        <dbReference type="ARBA" id="ARBA00022448"/>
    </source>
</evidence>
<feature type="transmembrane region" description="Helical" evidence="7">
    <location>
        <begin position="46"/>
        <end position="64"/>
    </location>
</feature>
<keyword evidence="3" id="KW-1003">Cell membrane</keyword>
<evidence type="ECO:0000256" key="3">
    <source>
        <dbReference type="ARBA" id="ARBA00022475"/>
    </source>
</evidence>
<evidence type="ECO:0000256" key="5">
    <source>
        <dbReference type="ARBA" id="ARBA00022989"/>
    </source>
</evidence>
<dbReference type="Pfam" id="PF04632">
    <property type="entry name" value="FUSC"/>
    <property type="match status" value="1"/>
</dbReference>
<reference evidence="8 9" key="1">
    <citation type="submission" date="2019-02" db="EMBL/GenBank/DDBJ databases">
        <title>Deep-cultivation of Planctomycetes and their phenomic and genomic characterization uncovers novel biology.</title>
        <authorList>
            <person name="Wiegand S."/>
            <person name="Jogler M."/>
            <person name="Boedeker C."/>
            <person name="Pinto D."/>
            <person name="Vollmers J."/>
            <person name="Rivas-Marin E."/>
            <person name="Kohn T."/>
            <person name="Peeters S.H."/>
            <person name="Heuer A."/>
            <person name="Rast P."/>
            <person name="Oberbeckmann S."/>
            <person name="Bunk B."/>
            <person name="Jeske O."/>
            <person name="Meyerdierks A."/>
            <person name="Storesund J.E."/>
            <person name="Kallscheuer N."/>
            <person name="Luecker S."/>
            <person name="Lage O.M."/>
            <person name="Pohl T."/>
            <person name="Merkel B.J."/>
            <person name="Hornburger P."/>
            <person name="Mueller R.-W."/>
            <person name="Bruemmer F."/>
            <person name="Labrenz M."/>
            <person name="Spormann A.M."/>
            <person name="Op den Camp H."/>
            <person name="Overmann J."/>
            <person name="Amann R."/>
            <person name="Jetten M.S.M."/>
            <person name="Mascher T."/>
            <person name="Medema M.H."/>
            <person name="Devos D.P."/>
            <person name="Kaster A.-K."/>
            <person name="Ovreas L."/>
            <person name="Rohde M."/>
            <person name="Galperin M.Y."/>
            <person name="Jogler C."/>
        </authorList>
    </citation>
    <scope>NUCLEOTIDE SEQUENCE [LARGE SCALE GENOMIC DNA]</scope>
    <source>
        <strain evidence="8 9">Mal33</strain>
    </source>
</reference>
<evidence type="ECO:0000313" key="8">
    <source>
        <dbReference type="EMBL" id="QDV58525.1"/>
    </source>
</evidence>
<dbReference type="PANTHER" id="PTHR30509:SF9">
    <property type="entry name" value="MULTIDRUG RESISTANCE PROTEIN MDTO"/>
    <property type="match status" value="1"/>
</dbReference>
<name>A0A518IZR5_9BACT</name>
<evidence type="ECO:0000256" key="7">
    <source>
        <dbReference type="SAM" id="Phobius"/>
    </source>
</evidence>
<dbReference type="GO" id="GO:0022857">
    <property type="term" value="F:transmembrane transporter activity"/>
    <property type="evidence" value="ECO:0007669"/>
    <property type="project" value="InterPro"/>
</dbReference>
<feature type="transmembrane region" description="Helical" evidence="7">
    <location>
        <begin position="71"/>
        <end position="87"/>
    </location>
</feature>
<feature type="transmembrane region" description="Helical" evidence="7">
    <location>
        <begin position="93"/>
        <end position="110"/>
    </location>
</feature>
<feature type="transmembrane region" description="Helical" evidence="7">
    <location>
        <begin position="146"/>
        <end position="166"/>
    </location>
</feature>
<dbReference type="PANTHER" id="PTHR30509">
    <property type="entry name" value="P-HYDROXYBENZOIC ACID EFFLUX PUMP SUBUNIT-RELATED"/>
    <property type="match status" value="1"/>
</dbReference>
<dbReference type="AlphaFoldDB" id="A0A518IZR5"/>
<organism evidence="8 9">
    <name type="scientific">Rosistilla oblonga</name>
    <dbReference type="NCBI Taxonomy" id="2527990"/>
    <lineage>
        <taxon>Bacteria</taxon>
        <taxon>Pseudomonadati</taxon>
        <taxon>Planctomycetota</taxon>
        <taxon>Planctomycetia</taxon>
        <taxon>Pirellulales</taxon>
        <taxon>Pirellulaceae</taxon>
        <taxon>Rosistilla</taxon>
    </lineage>
</organism>
<evidence type="ECO:0000256" key="6">
    <source>
        <dbReference type="ARBA" id="ARBA00023136"/>
    </source>
</evidence>
<gene>
    <name evidence="8" type="primary">aaeB</name>
    <name evidence="8" type="ORF">Mal33_45480</name>
</gene>
<evidence type="ECO:0000256" key="4">
    <source>
        <dbReference type="ARBA" id="ARBA00022692"/>
    </source>
</evidence>
<keyword evidence="2" id="KW-0813">Transport</keyword>
<accession>A0A518IZR5</accession>
<feature type="transmembrane region" description="Helical" evidence="7">
    <location>
        <begin position="513"/>
        <end position="534"/>
    </location>
</feature>
<evidence type="ECO:0000313" key="9">
    <source>
        <dbReference type="Proteomes" id="UP000316770"/>
    </source>
</evidence>
<feature type="transmembrane region" description="Helical" evidence="7">
    <location>
        <begin position="117"/>
        <end position="134"/>
    </location>
</feature>
<proteinExistence type="predicted"/>
<feature type="transmembrane region" description="Helical" evidence="7">
    <location>
        <begin position="392"/>
        <end position="409"/>
    </location>
</feature>
<dbReference type="GO" id="GO:0005886">
    <property type="term" value="C:plasma membrane"/>
    <property type="evidence" value="ECO:0007669"/>
    <property type="project" value="UniProtKB-SubCell"/>
</dbReference>
<keyword evidence="9" id="KW-1185">Reference proteome</keyword>
<feature type="transmembrane region" description="Helical" evidence="7">
    <location>
        <begin position="436"/>
        <end position="457"/>
    </location>
</feature>
<dbReference type="InterPro" id="IPR006726">
    <property type="entry name" value="PHBA_efflux_AaeB/fusaric-R"/>
</dbReference>
<protein>
    <submittedName>
        <fullName evidence="8">p-hydroxybenzoic acid efflux pump subunit AaeB</fullName>
    </submittedName>
</protein>
<keyword evidence="4 7" id="KW-0812">Transmembrane</keyword>
<keyword evidence="5 7" id="KW-1133">Transmembrane helix</keyword>
<dbReference type="Proteomes" id="UP000316770">
    <property type="component" value="Chromosome"/>
</dbReference>
<feature type="transmembrane region" description="Helical" evidence="7">
    <location>
        <begin position="464"/>
        <end position="482"/>
    </location>
</feature>